<keyword evidence="2" id="KW-0560">Oxidoreductase</keyword>
<dbReference type="GO" id="GO:0016491">
    <property type="term" value="F:oxidoreductase activity"/>
    <property type="evidence" value="ECO:0007669"/>
    <property type="project" value="UniProtKB-KW"/>
</dbReference>
<accession>A0A1Y2I7I6</accession>
<evidence type="ECO:0000256" key="3">
    <source>
        <dbReference type="ARBA" id="ARBA00035112"/>
    </source>
</evidence>
<keyword evidence="4" id="KW-0472">Membrane</keyword>
<dbReference type="OrthoDB" id="3687641at2759"/>
<dbReference type="PANTHER" id="PTHR33365">
    <property type="entry name" value="YALI0B05434P"/>
    <property type="match status" value="1"/>
</dbReference>
<gene>
    <name evidence="5" type="ORF">PYCCODRAFT_1448506</name>
</gene>
<feature type="transmembrane region" description="Helical" evidence="4">
    <location>
        <begin position="6"/>
        <end position="29"/>
    </location>
</feature>
<dbReference type="InterPro" id="IPR021765">
    <property type="entry name" value="UstYa-like"/>
</dbReference>
<sequence length="203" mass="23297">MKATSLHTLSFAFFIVSLLSLCATLLHGWRSRERNSERLYTWRGDDYPHVWSLPELRKVFIAHEDSPHYSVETELGIAEWNATLPRGGALLYLGPECRPFTLSLFHQLKCLNIIRDTSIDLYRDVSPLENIAESKYPLVCHCMNYLRQTTMCRADLRLETVRAATGGQMTVSDISHTCKDWTAVYEAAEQNYRDYLAEAGVME</sequence>
<name>A0A1Y2I7I6_TRAC3</name>
<dbReference type="Pfam" id="PF11807">
    <property type="entry name" value="UstYa"/>
    <property type="match status" value="1"/>
</dbReference>
<evidence type="ECO:0000256" key="4">
    <source>
        <dbReference type="SAM" id="Phobius"/>
    </source>
</evidence>
<dbReference type="Proteomes" id="UP000193067">
    <property type="component" value="Unassembled WGS sequence"/>
</dbReference>
<comment type="similarity">
    <text evidence="3">Belongs to the ustYa family.</text>
</comment>
<reference evidence="5 6" key="1">
    <citation type="journal article" date="2015" name="Biotechnol. Biofuels">
        <title>Enhanced degradation of softwood versus hardwood by the white-rot fungus Pycnoporus coccineus.</title>
        <authorList>
            <person name="Couturier M."/>
            <person name="Navarro D."/>
            <person name="Chevret D."/>
            <person name="Henrissat B."/>
            <person name="Piumi F."/>
            <person name="Ruiz-Duenas F.J."/>
            <person name="Martinez A.T."/>
            <person name="Grigoriev I.V."/>
            <person name="Riley R."/>
            <person name="Lipzen A."/>
            <person name="Berrin J.G."/>
            <person name="Master E.R."/>
            <person name="Rosso M.N."/>
        </authorList>
    </citation>
    <scope>NUCLEOTIDE SEQUENCE [LARGE SCALE GENOMIC DNA]</scope>
    <source>
        <strain evidence="5 6">BRFM310</strain>
    </source>
</reference>
<evidence type="ECO:0000256" key="1">
    <source>
        <dbReference type="ARBA" id="ARBA00004685"/>
    </source>
</evidence>
<evidence type="ECO:0000256" key="2">
    <source>
        <dbReference type="ARBA" id="ARBA00023002"/>
    </source>
</evidence>
<dbReference type="PANTHER" id="PTHR33365:SF11">
    <property type="entry name" value="TAT PATHWAY SIGNAL SEQUENCE"/>
    <property type="match status" value="1"/>
</dbReference>
<dbReference type="STRING" id="1353009.A0A1Y2I7I6"/>
<keyword evidence="4" id="KW-0812">Transmembrane</keyword>
<organism evidence="5 6">
    <name type="scientific">Trametes coccinea (strain BRFM310)</name>
    <name type="common">Pycnoporus coccineus</name>
    <dbReference type="NCBI Taxonomy" id="1353009"/>
    <lineage>
        <taxon>Eukaryota</taxon>
        <taxon>Fungi</taxon>
        <taxon>Dikarya</taxon>
        <taxon>Basidiomycota</taxon>
        <taxon>Agaricomycotina</taxon>
        <taxon>Agaricomycetes</taxon>
        <taxon>Polyporales</taxon>
        <taxon>Polyporaceae</taxon>
        <taxon>Trametes</taxon>
    </lineage>
</organism>
<dbReference type="AlphaFoldDB" id="A0A1Y2I7I6"/>
<protein>
    <submittedName>
        <fullName evidence="5">Uncharacterized protein</fullName>
    </submittedName>
</protein>
<evidence type="ECO:0000313" key="6">
    <source>
        <dbReference type="Proteomes" id="UP000193067"/>
    </source>
</evidence>
<proteinExistence type="inferred from homology"/>
<evidence type="ECO:0000313" key="5">
    <source>
        <dbReference type="EMBL" id="OSC96432.1"/>
    </source>
</evidence>
<dbReference type="EMBL" id="KZ084183">
    <property type="protein sequence ID" value="OSC96432.1"/>
    <property type="molecule type" value="Genomic_DNA"/>
</dbReference>
<comment type="pathway">
    <text evidence="1">Mycotoxin biosynthesis.</text>
</comment>
<dbReference type="GO" id="GO:0043386">
    <property type="term" value="P:mycotoxin biosynthetic process"/>
    <property type="evidence" value="ECO:0007669"/>
    <property type="project" value="InterPro"/>
</dbReference>
<keyword evidence="4" id="KW-1133">Transmembrane helix</keyword>
<keyword evidence="6" id="KW-1185">Reference proteome</keyword>